<dbReference type="EMBL" id="JAUBYV010000004">
    <property type="protein sequence ID" value="KAK2627501.1"/>
    <property type="molecule type" value="Genomic_DNA"/>
</dbReference>
<name>A0AAD9T178_9HELO</name>
<keyword evidence="4" id="KW-1185">Reference proteome</keyword>
<feature type="compositionally biased region" description="Polar residues" evidence="1">
    <location>
        <begin position="47"/>
        <end position="58"/>
    </location>
</feature>
<accession>A0AAD9T178</accession>
<dbReference type="AlphaFoldDB" id="A0AAD9T178"/>
<feature type="signal peptide" evidence="2">
    <location>
        <begin position="1"/>
        <end position="18"/>
    </location>
</feature>
<comment type="caution">
    <text evidence="3">The sequence shown here is derived from an EMBL/GenBank/DDBJ whole genome shotgun (WGS) entry which is preliminary data.</text>
</comment>
<dbReference type="Proteomes" id="UP001285354">
    <property type="component" value="Unassembled WGS sequence"/>
</dbReference>
<keyword evidence="2" id="KW-0732">Signal</keyword>
<gene>
    <name evidence="3" type="ORF">QTJ16_003467</name>
</gene>
<evidence type="ECO:0000256" key="2">
    <source>
        <dbReference type="SAM" id="SignalP"/>
    </source>
</evidence>
<feature type="region of interest" description="Disordered" evidence="1">
    <location>
        <begin position="15"/>
        <end position="58"/>
    </location>
</feature>
<proteinExistence type="predicted"/>
<protein>
    <submittedName>
        <fullName evidence="3">Uncharacterized protein</fullName>
    </submittedName>
</protein>
<organism evidence="3 4">
    <name type="scientific">Diplocarpon rosae</name>
    <dbReference type="NCBI Taxonomy" id="946125"/>
    <lineage>
        <taxon>Eukaryota</taxon>
        <taxon>Fungi</taxon>
        <taxon>Dikarya</taxon>
        <taxon>Ascomycota</taxon>
        <taxon>Pezizomycotina</taxon>
        <taxon>Leotiomycetes</taxon>
        <taxon>Helotiales</taxon>
        <taxon>Drepanopezizaceae</taxon>
        <taxon>Diplocarpon</taxon>
    </lineage>
</organism>
<feature type="chain" id="PRO_5042206293" evidence="2">
    <location>
        <begin position="19"/>
        <end position="58"/>
    </location>
</feature>
<evidence type="ECO:0000313" key="3">
    <source>
        <dbReference type="EMBL" id="KAK2627501.1"/>
    </source>
</evidence>
<evidence type="ECO:0000313" key="4">
    <source>
        <dbReference type="Proteomes" id="UP001285354"/>
    </source>
</evidence>
<evidence type="ECO:0000256" key="1">
    <source>
        <dbReference type="SAM" id="MobiDB-lite"/>
    </source>
</evidence>
<reference evidence="3" key="1">
    <citation type="submission" date="2023-06" db="EMBL/GenBank/DDBJ databases">
        <title>Draft genome of Marssonina rosae.</title>
        <authorList>
            <person name="Cheng Q."/>
        </authorList>
    </citation>
    <scope>NUCLEOTIDE SEQUENCE</scope>
    <source>
        <strain evidence="3">R4</strain>
    </source>
</reference>
<sequence length="58" mass="6267">MNLALLIVAAAEMGAVRGQNRQDQPPLESANLSDTGRYPPPFCLETWPTSSLKKPSTP</sequence>